<dbReference type="PANTHER" id="PTHR34069">
    <property type="entry name" value="3-OXOACYL-[ACYL-CARRIER-PROTEIN] SYNTHASE 3"/>
    <property type="match status" value="1"/>
</dbReference>
<sequence length="282" mass="31273">MIRQPVGIRSLAVSFPSIRRTNDYYRENYPKLIEKTRQETLAKVFSATESTSDSREFDQEMMPYLSDPFRGTVERWILGPGESSLTLEYRAASDALRAANLSPEEVDLMLVASMQPEQIGIGNASFLCRQLGLRGAAWNIESMQSAALVGLQTACTFIRAGEYRNVLVVVSCTYSRFLDEDDTLSWFLGDGAGAFVVGSLEADQGILGTKIIHTAATCDAYSYQLTKDMQDNPRICLQAGKSMSKLIRDHTKRFLCDCIEGTAAAACLTLNQIDFFVFSTPF</sequence>
<gene>
    <name evidence="2" type="ORF">F6J89_33420</name>
</gene>
<name>A0A6B3NGI7_9CYAN</name>
<dbReference type="GO" id="GO:0044550">
    <property type="term" value="P:secondary metabolite biosynthetic process"/>
    <property type="evidence" value="ECO:0007669"/>
    <property type="project" value="TreeGrafter"/>
</dbReference>
<dbReference type="InterPro" id="IPR013751">
    <property type="entry name" value="ACP_syn_III_N"/>
</dbReference>
<dbReference type="CDD" id="cd00827">
    <property type="entry name" value="init_cond_enzymes"/>
    <property type="match status" value="1"/>
</dbReference>
<accession>A0A6B3NGI7</accession>
<feature type="domain" description="Beta-ketoacyl-[acyl-carrier-protein] synthase III N-terminal" evidence="1">
    <location>
        <begin position="145"/>
        <end position="211"/>
    </location>
</feature>
<reference evidence="2" key="1">
    <citation type="submission" date="2019-11" db="EMBL/GenBank/DDBJ databases">
        <title>Genomic insights into an expanded diversity of filamentous marine cyanobacteria reveals the extraordinary biosynthetic potential of Moorea and Okeania.</title>
        <authorList>
            <person name="Ferreira Leao T."/>
            <person name="Wang M."/>
            <person name="Moss N."/>
            <person name="Da Silva R."/>
            <person name="Sanders J."/>
            <person name="Nurk S."/>
            <person name="Gurevich A."/>
            <person name="Humphrey G."/>
            <person name="Reher R."/>
            <person name="Zhu Q."/>
            <person name="Belda-Ferre P."/>
            <person name="Glukhov E."/>
            <person name="Rex R."/>
            <person name="Dorrestein P.C."/>
            <person name="Knight R."/>
            <person name="Pevzner P."/>
            <person name="Gerwick W.H."/>
            <person name="Gerwick L."/>
        </authorList>
    </citation>
    <scope>NUCLEOTIDE SEQUENCE</scope>
    <source>
        <strain evidence="2">SIO1C4</strain>
    </source>
</reference>
<dbReference type="InterPro" id="IPR016039">
    <property type="entry name" value="Thiolase-like"/>
</dbReference>
<dbReference type="GO" id="GO:0004315">
    <property type="term" value="F:3-oxoacyl-[acyl-carrier-protein] synthase activity"/>
    <property type="evidence" value="ECO:0007669"/>
    <property type="project" value="InterPro"/>
</dbReference>
<organism evidence="2">
    <name type="scientific">Symploca sp. SIO1C4</name>
    <dbReference type="NCBI Taxonomy" id="2607765"/>
    <lineage>
        <taxon>Bacteria</taxon>
        <taxon>Bacillati</taxon>
        <taxon>Cyanobacteriota</taxon>
        <taxon>Cyanophyceae</taxon>
        <taxon>Coleofasciculales</taxon>
        <taxon>Coleofasciculaceae</taxon>
        <taxon>Symploca</taxon>
    </lineage>
</organism>
<evidence type="ECO:0000259" key="1">
    <source>
        <dbReference type="Pfam" id="PF08545"/>
    </source>
</evidence>
<feature type="non-terminal residue" evidence="2">
    <location>
        <position position="282"/>
    </location>
</feature>
<dbReference type="Pfam" id="PF08545">
    <property type="entry name" value="ACP_syn_III"/>
    <property type="match status" value="1"/>
</dbReference>
<dbReference type="PANTHER" id="PTHR34069:SF2">
    <property type="entry name" value="BETA-KETOACYL-[ACYL-CARRIER-PROTEIN] SYNTHASE III"/>
    <property type="match status" value="1"/>
</dbReference>
<dbReference type="GO" id="GO:0006633">
    <property type="term" value="P:fatty acid biosynthetic process"/>
    <property type="evidence" value="ECO:0007669"/>
    <property type="project" value="InterPro"/>
</dbReference>
<protein>
    <submittedName>
        <fullName evidence="2">3-oxoacyl-ACP synthase</fullName>
    </submittedName>
</protein>
<proteinExistence type="predicted"/>
<dbReference type="SUPFAM" id="SSF53901">
    <property type="entry name" value="Thiolase-like"/>
    <property type="match status" value="2"/>
</dbReference>
<dbReference type="Gene3D" id="3.40.47.10">
    <property type="match status" value="1"/>
</dbReference>
<dbReference type="AlphaFoldDB" id="A0A6B3NGI7"/>
<dbReference type="EMBL" id="JAAHFQ010001204">
    <property type="protein sequence ID" value="NER32366.1"/>
    <property type="molecule type" value="Genomic_DNA"/>
</dbReference>
<comment type="caution">
    <text evidence="2">The sequence shown here is derived from an EMBL/GenBank/DDBJ whole genome shotgun (WGS) entry which is preliminary data.</text>
</comment>
<evidence type="ECO:0000313" key="2">
    <source>
        <dbReference type="EMBL" id="NER32366.1"/>
    </source>
</evidence>